<dbReference type="Proteomes" id="UP001595945">
    <property type="component" value="Unassembled WGS sequence"/>
</dbReference>
<keyword evidence="1" id="KW-1133">Transmembrane helix</keyword>
<feature type="transmembrane region" description="Helical" evidence="1">
    <location>
        <begin position="112"/>
        <end position="137"/>
    </location>
</feature>
<feature type="transmembrane region" description="Helical" evidence="1">
    <location>
        <begin position="65"/>
        <end position="92"/>
    </location>
</feature>
<evidence type="ECO:0000313" key="2">
    <source>
        <dbReference type="EMBL" id="MFC4826758.1"/>
    </source>
</evidence>
<feature type="transmembrane region" description="Helical" evidence="1">
    <location>
        <begin position="32"/>
        <end position="53"/>
    </location>
</feature>
<evidence type="ECO:0008006" key="4">
    <source>
        <dbReference type="Google" id="ProtNLM"/>
    </source>
</evidence>
<evidence type="ECO:0000256" key="1">
    <source>
        <dbReference type="SAM" id="Phobius"/>
    </source>
</evidence>
<dbReference type="AlphaFoldDB" id="A0ABD5Q7R2"/>
<keyword evidence="1" id="KW-0472">Membrane</keyword>
<dbReference type="RefSeq" id="WP_232688906.1">
    <property type="nucleotide sequence ID" value="NZ_CP100403.1"/>
</dbReference>
<gene>
    <name evidence="2" type="ORF">ACFO9K_21110</name>
</gene>
<dbReference type="GeneID" id="73015304"/>
<dbReference type="EMBL" id="JBHSHT010000003">
    <property type="protein sequence ID" value="MFC4826758.1"/>
    <property type="molecule type" value="Genomic_DNA"/>
</dbReference>
<proteinExistence type="predicted"/>
<reference evidence="2 3" key="1">
    <citation type="journal article" date="2019" name="Int. J. Syst. Evol. Microbiol.">
        <title>The Global Catalogue of Microorganisms (GCM) 10K type strain sequencing project: providing services to taxonomists for standard genome sequencing and annotation.</title>
        <authorList>
            <consortium name="The Broad Institute Genomics Platform"/>
            <consortium name="The Broad Institute Genome Sequencing Center for Infectious Disease"/>
            <person name="Wu L."/>
            <person name="Ma J."/>
        </authorList>
    </citation>
    <scope>NUCLEOTIDE SEQUENCE [LARGE SCALE GENOMIC DNA]</scope>
    <source>
        <strain evidence="2 3">XZYJ18</strain>
    </source>
</reference>
<accession>A0ABD5Q7R2</accession>
<organism evidence="2 3">
    <name type="scientific">Halorussus aquaticus</name>
    <dbReference type="NCBI Taxonomy" id="2953748"/>
    <lineage>
        <taxon>Archaea</taxon>
        <taxon>Methanobacteriati</taxon>
        <taxon>Methanobacteriota</taxon>
        <taxon>Stenosarchaea group</taxon>
        <taxon>Halobacteria</taxon>
        <taxon>Halobacteriales</taxon>
        <taxon>Haladaptataceae</taxon>
        <taxon>Halorussus</taxon>
    </lineage>
</organism>
<keyword evidence="3" id="KW-1185">Reference proteome</keyword>
<name>A0ABD5Q7R2_9EURY</name>
<evidence type="ECO:0000313" key="3">
    <source>
        <dbReference type="Proteomes" id="UP001595945"/>
    </source>
</evidence>
<comment type="caution">
    <text evidence="2">The sequence shown here is derived from an EMBL/GenBank/DDBJ whole genome shotgun (WGS) entry which is preliminary data.</text>
</comment>
<protein>
    <recommendedName>
        <fullName evidence="4">Yip1 domain-containing protein</fullName>
    </recommendedName>
</protein>
<keyword evidence="1" id="KW-0812">Transmembrane</keyword>
<sequence>MSQHQIDDTLRNQIESWSRASSIVFSQRKYRAIGAATFVVFATLYLFTLPATYTGGRVGLVSLRLLTPTLATFSVIMAGLVAVIVSFTAYTIRLGGSASSATTTTGFVGSVLPPLLCCSPLLPILAASVVGVFPAAFGVSGFIQGVMATYEVEILTGATLVLVYAATQNANGVTECSV</sequence>